<comment type="caution">
    <text evidence="4">The sequence shown here is derived from an EMBL/GenBank/DDBJ whole genome shotgun (WGS) entry which is preliminary data.</text>
</comment>
<feature type="non-terminal residue" evidence="4">
    <location>
        <position position="1"/>
    </location>
</feature>
<evidence type="ECO:0000313" key="4">
    <source>
        <dbReference type="EMBL" id="PAT39640.1"/>
    </source>
</evidence>
<evidence type="ECO:0000313" key="5">
    <source>
        <dbReference type="Proteomes" id="UP000218439"/>
    </source>
</evidence>
<dbReference type="PANTHER" id="PTHR32305:SF15">
    <property type="entry name" value="PROTEIN RHSA-RELATED"/>
    <property type="match status" value="1"/>
</dbReference>
<organism evidence="4 5">
    <name type="scientific">Vandammella animalimorsus</name>
    <dbReference type="NCBI Taxonomy" id="2029117"/>
    <lineage>
        <taxon>Bacteria</taxon>
        <taxon>Pseudomonadati</taxon>
        <taxon>Pseudomonadota</taxon>
        <taxon>Betaproteobacteria</taxon>
        <taxon>Burkholderiales</taxon>
        <taxon>Comamonadaceae</taxon>
        <taxon>Vandammella</taxon>
    </lineage>
</organism>
<dbReference type="InterPro" id="IPR022385">
    <property type="entry name" value="Rhs_assc_core"/>
</dbReference>
<reference evidence="4 5" key="1">
    <citation type="submission" date="2017-08" db="EMBL/GenBank/DDBJ databases">
        <title>WGS of Clinical strains of the CDC Group NO-1 linked to zoonotic infections in humans.</title>
        <authorList>
            <person name="Bernier A.-M."/>
            <person name="Bernard K."/>
        </authorList>
    </citation>
    <scope>NUCLEOTIDE SEQUENCE [LARGE SCALE GENOMIC DNA]</scope>
    <source>
        <strain evidence="4 5">NML120219</strain>
    </source>
</reference>
<evidence type="ECO:0000256" key="1">
    <source>
        <dbReference type="ARBA" id="ARBA00022737"/>
    </source>
</evidence>
<dbReference type="PANTHER" id="PTHR32305">
    <property type="match status" value="1"/>
</dbReference>
<keyword evidence="1" id="KW-0677">Repeat</keyword>
<feature type="compositionally biased region" description="Low complexity" evidence="2">
    <location>
        <begin position="164"/>
        <end position="177"/>
    </location>
</feature>
<dbReference type="InterPro" id="IPR050708">
    <property type="entry name" value="T6SS_VgrG/RHS"/>
</dbReference>
<dbReference type="NCBIfam" id="TIGR03696">
    <property type="entry name" value="Rhs_assc_core"/>
    <property type="match status" value="1"/>
</dbReference>
<dbReference type="Pfam" id="PF05593">
    <property type="entry name" value="RHS_repeat"/>
    <property type="match status" value="4"/>
</dbReference>
<dbReference type="InterPro" id="IPR031325">
    <property type="entry name" value="RHS_repeat"/>
</dbReference>
<dbReference type="NCBIfam" id="TIGR01643">
    <property type="entry name" value="YD_repeat_2x"/>
    <property type="match status" value="7"/>
</dbReference>
<proteinExistence type="predicted"/>
<dbReference type="Proteomes" id="UP000218439">
    <property type="component" value="Unassembled WGS sequence"/>
</dbReference>
<dbReference type="Gene3D" id="2.180.10.10">
    <property type="entry name" value="RHS repeat-associated core"/>
    <property type="match status" value="2"/>
</dbReference>
<evidence type="ECO:0000256" key="2">
    <source>
        <dbReference type="SAM" id="MobiDB-lite"/>
    </source>
</evidence>
<dbReference type="InterPro" id="IPR056823">
    <property type="entry name" value="TEN-like_YD-shell"/>
</dbReference>
<gene>
    <name evidence="4" type="ORF">CK621_14590</name>
</gene>
<feature type="region of interest" description="Disordered" evidence="2">
    <location>
        <begin position="300"/>
        <end position="320"/>
    </location>
</feature>
<sequence>QSTDPLGRSTHYRYDAAGNLTEETNPLGQITRHSYNAAHQKTATTQPSGAATHYQYSAVGQRTAQTSPEGNTTRYSYDSLGRLSQVTDAQGNATGYQYNSQGQLLAQTDAEGKTTQYGYDRAGRRVQRTLADGTSEHLTYNALGQLTQKTHLDGSQTTWEYGAAAATPTGTPNPAWGQITREHRADGSSQTRSYDQHGRHIQTSDSRDGSEQRSLDALGRVTSSTIQHSAAQLSGSSAYQSRQNYQWDANSRRTQLHTPASGNSPEHRISASWDAAGQLQSLQASSDAAANQFTHDGAGRLTQITRSDGSSTSYQYTPDGHISQIRHQGSQGQTLAQFDYQHNRDGQRTQAVEVIHAAGSTAPTTQRTINWTYDSAGKLTSEQITQTQPTAQTLTIAYQYDKVGNRTARTVSGAIQQTTTYQYDQNDRLTQSSDSIEGTTSYRYDARGNLVEKANGNNKTAYSWNSDNRLIKVEHTGQNNKTIQYGYDPQGRRIKKLVQQGTSKTETHYSLDSERPYHEVVVESTRVNTQPWTHKTYVHTPGGVGELISQSDGATTKQIYADAQGTTRLIADGTTGTSQSYSFDAFGNALQGDSLDNAPTHLYTGERYDADTGLIYLRARDYDPSTGRFISMDEHPGDQRIPLTLNKYLYANADPVNHVDPSGNFGIAVGVSGVQLAAISTITLAAGWGIYSSMAVDSRGNRRFGVWDAVANQEFRANSIWELIFATVVAHYLTNTPQDPYQGHHTIPVYLCGVMNGQVLSEIPRSVHNTIHGQIASIKLSLEAAEAHATRVLGRNRSEVVLKIAQTREGRANIANALQSLYSSWWNVGMPPIGPTFMNEKAPYVEGVKTSLPWCTRNGMP</sequence>
<feature type="domain" description="Teneurin-like YD-shell" evidence="3">
    <location>
        <begin position="363"/>
        <end position="656"/>
    </location>
</feature>
<dbReference type="AlphaFoldDB" id="A0A2A2AM36"/>
<evidence type="ECO:0000259" key="3">
    <source>
        <dbReference type="Pfam" id="PF25023"/>
    </source>
</evidence>
<feature type="compositionally biased region" description="Polar residues" evidence="2">
    <location>
        <begin position="302"/>
        <end position="316"/>
    </location>
</feature>
<protein>
    <recommendedName>
        <fullName evidence="3">Teneurin-like YD-shell domain-containing protein</fullName>
    </recommendedName>
</protein>
<name>A0A2A2AM36_9BURK</name>
<dbReference type="InterPro" id="IPR006530">
    <property type="entry name" value="YD"/>
</dbReference>
<feature type="compositionally biased region" description="Basic and acidic residues" evidence="2">
    <location>
        <begin position="205"/>
        <end position="214"/>
    </location>
</feature>
<dbReference type="EMBL" id="NSJE01000044">
    <property type="protein sequence ID" value="PAT39640.1"/>
    <property type="molecule type" value="Genomic_DNA"/>
</dbReference>
<dbReference type="RefSeq" id="WP_143326936.1">
    <property type="nucleotide sequence ID" value="NZ_NSJE01000044.1"/>
</dbReference>
<accession>A0A2A2AM36</accession>
<dbReference type="SUPFAM" id="SSF69304">
    <property type="entry name" value="Tricorn protease N-terminal domain"/>
    <property type="match status" value="1"/>
</dbReference>
<feature type="region of interest" description="Disordered" evidence="2">
    <location>
        <begin position="164"/>
        <end position="214"/>
    </location>
</feature>
<dbReference type="Pfam" id="PF25023">
    <property type="entry name" value="TEN_YD-shell"/>
    <property type="match status" value="1"/>
</dbReference>